<evidence type="ECO:0000313" key="2">
    <source>
        <dbReference type="Proteomes" id="UP001629392"/>
    </source>
</evidence>
<reference evidence="1 2" key="1">
    <citation type="journal article" date="2024" name="Chem. Sci.">
        <title>Discovery of megapolipeptins by genome mining of a Burkholderiales bacteria collection.</title>
        <authorList>
            <person name="Paulo B.S."/>
            <person name="Recchia M.J.J."/>
            <person name="Lee S."/>
            <person name="Fergusson C.H."/>
            <person name="Romanowski S.B."/>
            <person name="Hernandez A."/>
            <person name="Krull N."/>
            <person name="Liu D.Y."/>
            <person name="Cavanagh H."/>
            <person name="Bos A."/>
            <person name="Gray C.A."/>
            <person name="Murphy B.T."/>
            <person name="Linington R.G."/>
            <person name="Eustaquio A.S."/>
        </authorList>
    </citation>
    <scope>NUCLEOTIDE SEQUENCE [LARGE SCALE GENOMIC DNA]</scope>
    <source>
        <strain evidence="1 2">RL17-350-BIC-E</strain>
    </source>
</reference>
<keyword evidence="2" id="KW-1185">Reference proteome</keyword>
<dbReference type="RefSeq" id="WP_408153936.1">
    <property type="nucleotide sequence ID" value="NZ_JAQQCJ010000055.1"/>
</dbReference>
<comment type="caution">
    <text evidence="1">The sequence shown here is derived from an EMBL/GenBank/DDBJ whole genome shotgun (WGS) entry which is preliminary data.</text>
</comment>
<dbReference type="EMBL" id="JAQQCL010000012">
    <property type="protein sequence ID" value="MFM0718113.1"/>
    <property type="molecule type" value="Genomic_DNA"/>
</dbReference>
<organism evidence="1 2">
    <name type="scientific">Paraburkholderia strydomiana</name>
    <dbReference type="NCBI Taxonomy" id="1245417"/>
    <lineage>
        <taxon>Bacteria</taxon>
        <taxon>Pseudomonadati</taxon>
        <taxon>Pseudomonadota</taxon>
        <taxon>Betaproteobacteria</taxon>
        <taxon>Burkholderiales</taxon>
        <taxon>Burkholderiaceae</taxon>
        <taxon>Paraburkholderia</taxon>
    </lineage>
</organism>
<evidence type="ECO:0000313" key="1">
    <source>
        <dbReference type="EMBL" id="MFM0718113.1"/>
    </source>
</evidence>
<proteinExistence type="predicted"/>
<protein>
    <recommendedName>
        <fullName evidence="3">DUF4365 domain-containing protein</fullName>
    </recommendedName>
</protein>
<name>A0ABW9EGF5_9BURK</name>
<evidence type="ECO:0008006" key="3">
    <source>
        <dbReference type="Google" id="ProtNLM"/>
    </source>
</evidence>
<dbReference type="Proteomes" id="UP001629392">
    <property type="component" value="Unassembled WGS sequence"/>
</dbReference>
<sequence length="219" mass="24749">MSIPAKLLYLGAAGEHYVMSECFRHDREAFKLPIDRGFDLVVTNACKHLSFPASTIGASQQPALDEIPLYLQVKSRQVQPKQAPNENRPRWEGSFSIKESDLSLICNTPNAALACVLFIDASDQLSKSRTTYAWWMSSAHVKRLYESGHFIKTNNPDLRELWIRFSEPVSDKTQAQNTYVSLFKQDQRKEAAVGDRSSGEMIPKNCFDFGKLCWVNSPA</sequence>
<gene>
    <name evidence="1" type="ORF">PQQ73_17425</name>
</gene>
<accession>A0ABW9EGF5</accession>